<proteinExistence type="predicted"/>
<accession>A0A8T0WM39</accession>
<comment type="caution">
    <text evidence="2">The sequence shown here is derived from an EMBL/GenBank/DDBJ whole genome shotgun (WGS) entry which is preliminary data.</text>
</comment>
<dbReference type="Proteomes" id="UP000823388">
    <property type="component" value="Chromosome 2K"/>
</dbReference>
<evidence type="ECO:0000256" key="1">
    <source>
        <dbReference type="SAM" id="SignalP"/>
    </source>
</evidence>
<dbReference type="EMBL" id="CM029039">
    <property type="protein sequence ID" value="KAG2644199.1"/>
    <property type="molecule type" value="Genomic_DNA"/>
</dbReference>
<keyword evidence="1" id="KW-0732">Signal</keyword>
<sequence>MIGPRKTPLPLALLSLIFTVESSKPSTNSEGLGWPANGGLKPLVLKQGMSAKAVALPYTRIRFLAPSRVSTITRSRFLAGADTDRLSKKTLKWANTRPSGRTCRLRLRAPADTFRSTFTCEPKSSCRTPSFLISVLAFFIFRRGL</sequence>
<evidence type="ECO:0008006" key="4">
    <source>
        <dbReference type="Google" id="ProtNLM"/>
    </source>
</evidence>
<feature type="signal peptide" evidence="1">
    <location>
        <begin position="1"/>
        <end position="22"/>
    </location>
</feature>
<evidence type="ECO:0000313" key="2">
    <source>
        <dbReference type="EMBL" id="KAG2644199.1"/>
    </source>
</evidence>
<keyword evidence="3" id="KW-1185">Reference proteome</keyword>
<reference evidence="2" key="1">
    <citation type="submission" date="2020-05" db="EMBL/GenBank/DDBJ databases">
        <title>WGS assembly of Panicum virgatum.</title>
        <authorList>
            <person name="Lovell J.T."/>
            <person name="Jenkins J."/>
            <person name="Shu S."/>
            <person name="Juenger T.E."/>
            <person name="Schmutz J."/>
        </authorList>
    </citation>
    <scope>NUCLEOTIDE SEQUENCE</scope>
    <source>
        <strain evidence="2">AP13</strain>
    </source>
</reference>
<evidence type="ECO:0000313" key="3">
    <source>
        <dbReference type="Proteomes" id="UP000823388"/>
    </source>
</evidence>
<name>A0A8T0WM39_PANVG</name>
<protein>
    <recommendedName>
        <fullName evidence="4">Secreted protein</fullName>
    </recommendedName>
</protein>
<feature type="chain" id="PRO_5035739501" description="Secreted protein" evidence="1">
    <location>
        <begin position="23"/>
        <end position="145"/>
    </location>
</feature>
<dbReference type="AlphaFoldDB" id="A0A8T0WM39"/>
<gene>
    <name evidence="2" type="ORF">PVAP13_2KG298120</name>
</gene>
<organism evidence="2 3">
    <name type="scientific">Panicum virgatum</name>
    <name type="common">Blackwell switchgrass</name>
    <dbReference type="NCBI Taxonomy" id="38727"/>
    <lineage>
        <taxon>Eukaryota</taxon>
        <taxon>Viridiplantae</taxon>
        <taxon>Streptophyta</taxon>
        <taxon>Embryophyta</taxon>
        <taxon>Tracheophyta</taxon>
        <taxon>Spermatophyta</taxon>
        <taxon>Magnoliopsida</taxon>
        <taxon>Liliopsida</taxon>
        <taxon>Poales</taxon>
        <taxon>Poaceae</taxon>
        <taxon>PACMAD clade</taxon>
        <taxon>Panicoideae</taxon>
        <taxon>Panicodae</taxon>
        <taxon>Paniceae</taxon>
        <taxon>Panicinae</taxon>
        <taxon>Panicum</taxon>
        <taxon>Panicum sect. Hiantes</taxon>
    </lineage>
</organism>